<accession>A0A1Y6BT24</accession>
<proteinExistence type="predicted"/>
<keyword evidence="2" id="KW-1185">Reference proteome</keyword>
<dbReference type="STRING" id="1513793.SAMN06296036_106188"/>
<reference evidence="2" key="1">
    <citation type="submission" date="2017-04" db="EMBL/GenBank/DDBJ databases">
        <authorList>
            <person name="Varghese N."/>
            <person name="Submissions S."/>
        </authorList>
    </citation>
    <scope>NUCLEOTIDE SEQUENCE [LARGE SCALE GENOMIC DNA]</scope>
    <source>
        <strain evidence="2">RKEM611</strain>
    </source>
</reference>
<dbReference type="Proteomes" id="UP000192907">
    <property type="component" value="Unassembled WGS sequence"/>
</dbReference>
<gene>
    <name evidence="1" type="ORF">SAMN06296036_106188</name>
</gene>
<name>A0A1Y6BT24_9BACT</name>
<organism evidence="1 2">
    <name type="scientific">Pseudobacteriovorax antillogorgiicola</name>
    <dbReference type="NCBI Taxonomy" id="1513793"/>
    <lineage>
        <taxon>Bacteria</taxon>
        <taxon>Pseudomonadati</taxon>
        <taxon>Bdellovibrionota</taxon>
        <taxon>Oligoflexia</taxon>
        <taxon>Oligoflexales</taxon>
        <taxon>Pseudobacteriovoracaceae</taxon>
        <taxon>Pseudobacteriovorax</taxon>
    </lineage>
</organism>
<dbReference type="RefSeq" id="WP_132317777.1">
    <property type="nucleotide sequence ID" value="NZ_FWZT01000006.1"/>
</dbReference>
<sequence>MLRVLVFNIFLFMVGNEEAAFCQSAPTRIEFEVLKVENRTENDGNEVESERFSAGRVGVNQSFIQAFGNKTYTQSIIGGSGRAFSEDRTFSNLGLNLTYVALYHTGQLSVSLTGNWGKGQDVTQSLTLEDTLLVEDPNELEYRFLLGNATYSHNLSALSNYSLSASIQTLDTYNQDVETKTVSASLLRVLSVRSSLRSTIQYGIQKPLNSSESSTALWGLNYSYRLSERGIVAIQGGQTRSETEGDTLTFGTGGASYTYLFYRNRVLQSLETTKHDDDNILSSSPDSLSEQVSSQSFANSFRVEWNRSFTSTEEGSASSITDTTLVSLSAETSTQSVFQFVVSNADQENNGNIVSENYVRAMNIEFRYRLGLPQEGKPPPSEISISGDYSETKNLESQLAATRRLVTLGYLIQF</sequence>
<protein>
    <submittedName>
        <fullName evidence="1">Uncharacterized protein</fullName>
    </submittedName>
</protein>
<evidence type="ECO:0000313" key="2">
    <source>
        <dbReference type="Proteomes" id="UP000192907"/>
    </source>
</evidence>
<evidence type="ECO:0000313" key="1">
    <source>
        <dbReference type="EMBL" id="SMF18583.1"/>
    </source>
</evidence>
<dbReference type="AlphaFoldDB" id="A0A1Y6BT24"/>
<dbReference type="EMBL" id="FWZT01000006">
    <property type="protein sequence ID" value="SMF18583.1"/>
    <property type="molecule type" value="Genomic_DNA"/>
</dbReference>